<dbReference type="Proteomes" id="UP000004754">
    <property type="component" value="Unassembled WGS sequence"/>
</dbReference>
<dbReference type="HOGENOM" id="CLU_030703_1_0_9"/>
<dbReference type="Gene3D" id="3.40.1080.10">
    <property type="entry name" value="Glutaconate Coenzyme A-transferase"/>
    <property type="match status" value="1"/>
</dbReference>
<dbReference type="RefSeq" id="WP_006597726.1">
    <property type="nucleotide sequence ID" value="NZ_GL622359.1"/>
</dbReference>
<feature type="domain" description="Acetyl-CoA hydrolase/transferase C-terminal" evidence="4">
    <location>
        <begin position="268"/>
        <end position="421"/>
    </location>
</feature>
<dbReference type="InterPro" id="IPR003702">
    <property type="entry name" value="ActCoA_hydro_N"/>
</dbReference>
<dbReference type="eggNOG" id="COG0427">
    <property type="taxonomic scope" value="Bacteria"/>
</dbReference>
<feature type="domain" description="Acetyl-CoA hydrolase/transferase N-terminal" evidence="3">
    <location>
        <begin position="2"/>
        <end position="182"/>
    </location>
</feature>
<dbReference type="InterPro" id="IPR026888">
    <property type="entry name" value="AcetylCoA_hyd_C"/>
</dbReference>
<sequence length="427" mass="46960">MYQKKEVSVEEALSHIRDGSRIITSLCAQAPFLLLKHLHEVADTGKKFKIYSNMNLQAYPYLSDEKYRDRIDIDCLFQMVGDRVGHQKGLVNYVPGHLHDGTWRWAEINRPNVFIGAVSSMDENGYCRFSLSNIHEQAFARKADLVICEVNPNLPQVNGETEIHISDIDYVVASKEPVPVLPEQSRLSPIDEKIGEHVASLVKDGDTIQLGIGKMPDAVANSLLDKKDLGVHTELMSDAIYRLTEAGVVTNGRKTLHRGKSIATFAMGSQKLYSMMNQNPSVWIMSGNYVNHPGVIAQNDNMVSINTAIEVDLTGQVCSESIGSVQYSGTGGAVDTAQEASASKGGRSIIALHATAQKGKCSTINAVQTPGAIVTLSRNNVDYIVTEFGIAPMRGRNVRQRMDNLIAIAHPDFREEIKKAAEKTLLR</sequence>
<dbReference type="Gene3D" id="3.40.1080.20">
    <property type="entry name" value="Acetyl-CoA hydrolase/transferase C-terminal domain"/>
    <property type="match status" value="1"/>
</dbReference>
<comment type="caution">
    <text evidence="5">The sequence shown here is derived from an EMBL/GenBank/DDBJ whole genome shotgun (WGS) entry which is preliminary data.</text>
</comment>
<evidence type="ECO:0000313" key="6">
    <source>
        <dbReference type="Proteomes" id="UP000004754"/>
    </source>
</evidence>
<comment type="similarity">
    <text evidence="1">Belongs to the acetyl-CoA hydrolase/transferase family.</text>
</comment>
<organism evidence="5 6">
    <name type="scientific">Pseudoramibacter alactolyticus ATCC 23263</name>
    <dbReference type="NCBI Taxonomy" id="887929"/>
    <lineage>
        <taxon>Bacteria</taxon>
        <taxon>Bacillati</taxon>
        <taxon>Bacillota</taxon>
        <taxon>Clostridia</taxon>
        <taxon>Eubacteriales</taxon>
        <taxon>Eubacteriaceae</taxon>
        <taxon>Pseudoramibacter</taxon>
    </lineage>
</organism>
<accession>E6ME74</accession>
<evidence type="ECO:0000259" key="4">
    <source>
        <dbReference type="Pfam" id="PF13336"/>
    </source>
</evidence>
<dbReference type="STRING" id="887929.HMP0721_0307"/>
<evidence type="ECO:0000256" key="1">
    <source>
        <dbReference type="ARBA" id="ARBA00009632"/>
    </source>
</evidence>
<dbReference type="Gene3D" id="3.30.750.70">
    <property type="entry name" value="4-hydroxybutyrate coenzyme like domains"/>
    <property type="match status" value="1"/>
</dbReference>
<dbReference type="SUPFAM" id="SSF100950">
    <property type="entry name" value="NagB/RpiA/CoA transferase-like"/>
    <property type="match status" value="2"/>
</dbReference>
<dbReference type="Pfam" id="PF13336">
    <property type="entry name" value="AcetylCoA_hyd_C"/>
    <property type="match status" value="1"/>
</dbReference>
<dbReference type="InterPro" id="IPR046433">
    <property type="entry name" value="ActCoA_hydro"/>
</dbReference>
<evidence type="ECO:0000256" key="2">
    <source>
        <dbReference type="ARBA" id="ARBA00022679"/>
    </source>
</evidence>
<dbReference type="GO" id="GO:0008775">
    <property type="term" value="F:acetate CoA-transferase activity"/>
    <property type="evidence" value="ECO:0007669"/>
    <property type="project" value="InterPro"/>
</dbReference>
<dbReference type="PANTHER" id="PTHR21432:SF20">
    <property type="entry name" value="ACETYL-COA HYDROLASE"/>
    <property type="match status" value="1"/>
</dbReference>
<evidence type="ECO:0000313" key="5">
    <source>
        <dbReference type="EMBL" id="EFV02621.1"/>
    </source>
</evidence>
<keyword evidence="2" id="KW-0808">Transferase</keyword>
<keyword evidence="6" id="KW-1185">Reference proteome</keyword>
<name>E6ME74_9FIRM</name>
<dbReference type="EMBL" id="AEQN01000006">
    <property type="protein sequence ID" value="EFV02621.1"/>
    <property type="molecule type" value="Genomic_DNA"/>
</dbReference>
<dbReference type="Pfam" id="PF02550">
    <property type="entry name" value="AcetylCoA_hydro"/>
    <property type="match status" value="1"/>
</dbReference>
<protein>
    <submittedName>
        <fullName evidence="5">Uncharacterized protein</fullName>
    </submittedName>
</protein>
<gene>
    <name evidence="5" type="ORF">HMP0721_0307</name>
</gene>
<dbReference type="OrthoDB" id="9801795at2"/>
<dbReference type="InterPro" id="IPR037171">
    <property type="entry name" value="NagB/RpiA_transferase-like"/>
</dbReference>
<evidence type="ECO:0000259" key="3">
    <source>
        <dbReference type="Pfam" id="PF02550"/>
    </source>
</evidence>
<reference evidence="5 6" key="1">
    <citation type="submission" date="2010-12" db="EMBL/GenBank/DDBJ databases">
        <authorList>
            <person name="Muzny D."/>
            <person name="Qin X."/>
            <person name="Deng J."/>
            <person name="Jiang H."/>
            <person name="Liu Y."/>
            <person name="Qu J."/>
            <person name="Song X.-Z."/>
            <person name="Zhang L."/>
            <person name="Thornton R."/>
            <person name="Coyle M."/>
            <person name="Francisco L."/>
            <person name="Jackson L."/>
            <person name="Javaid M."/>
            <person name="Korchina V."/>
            <person name="Kovar C."/>
            <person name="Mata R."/>
            <person name="Mathew T."/>
            <person name="Ngo R."/>
            <person name="Nguyen L."/>
            <person name="Nguyen N."/>
            <person name="Okwuonu G."/>
            <person name="Ongeri F."/>
            <person name="Pham C."/>
            <person name="Simmons D."/>
            <person name="Wilczek-Boney K."/>
            <person name="Hale W."/>
            <person name="Jakkamsetti A."/>
            <person name="Pham P."/>
            <person name="Ruth R."/>
            <person name="San Lucas F."/>
            <person name="Warren J."/>
            <person name="Zhang J."/>
            <person name="Zhao Z."/>
            <person name="Zhou C."/>
            <person name="Zhu D."/>
            <person name="Lee S."/>
            <person name="Bess C."/>
            <person name="Blankenburg K."/>
            <person name="Forbes L."/>
            <person name="Fu Q."/>
            <person name="Gubbala S."/>
            <person name="Hirani K."/>
            <person name="Jayaseelan J.C."/>
            <person name="Lara F."/>
            <person name="Munidasa M."/>
            <person name="Palculict T."/>
            <person name="Patil S."/>
            <person name="Pu L.-L."/>
            <person name="Saada N."/>
            <person name="Tang L."/>
            <person name="Weissenberger G."/>
            <person name="Zhu Y."/>
            <person name="Hemphill L."/>
            <person name="Shang Y."/>
            <person name="Youmans B."/>
            <person name="Ayvaz T."/>
            <person name="Ross M."/>
            <person name="Santibanez J."/>
            <person name="Aqrawi P."/>
            <person name="Gross S."/>
            <person name="Joshi V."/>
            <person name="Fowler G."/>
            <person name="Nazareth L."/>
            <person name="Reid J."/>
            <person name="Worley K."/>
            <person name="Petrosino J."/>
            <person name="Highlander S."/>
            <person name="Gibbs R."/>
        </authorList>
    </citation>
    <scope>NUCLEOTIDE SEQUENCE [LARGE SCALE GENOMIC DNA]</scope>
    <source>
        <strain evidence="5 6">ATCC 23263</strain>
    </source>
</reference>
<proteinExistence type="inferred from homology"/>
<dbReference type="PANTHER" id="PTHR21432">
    <property type="entry name" value="ACETYL-COA HYDROLASE-RELATED"/>
    <property type="match status" value="1"/>
</dbReference>
<dbReference type="AlphaFoldDB" id="E6ME74"/>
<dbReference type="InterPro" id="IPR038460">
    <property type="entry name" value="AcetylCoA_hyd_C_sf"/>
</dbReference>
<dbReference type="GO" id="GO:0006083">
    <property type="term" value="P:acetate metabolic process"/>
    <property type="evidence" value="ECO:0007669"/>
    <property type="project" value="InterPro"/>
</dbReference>